<reference evidence="1" key="2">
    <citation type="submission" date="2025-08" db="UniProtKB">
        <authorList>
            <consortium name="Ensembl"/>
        </authorList>
    </citation>
    <scope>IDENTIFICATION</scope>
</reference>
<organism evidence="1 2">
    <name type="scientific">Ciona savignyi</name>
    <name type="common">Pacific transparent sea squirt</name>
    <dbReference type="NCBI Taxonomy" id="51511"/>
    <lineage>
        <taxon>Eukaryota</taxon>
        <taxon>Metazoa</taxon>
        <taxon>Chordata</taxon>
        <taxon>Tunicata</taxon>
        <taxon>Ascidiacea</taxon>
        <taxon>Phlebobranchia</taxon>
        <taxon>Cionidae</taxon>
        <taxon>Ciona</taxon>
    </lineage>
</organism>
<sequence length="54" mass="5663">MNASFPDTNQLVSFDGLSATVFPTLNISSSTSVLSDISGLNNGTKENLCEPIKS</sequence>
<dbReference type="AlphaFoldDB" id="H2Y484"/>
<evidence type="ECO:0000313" key="2">
    <source>
        <dbReference type="Proteomes" id="UP000007875"/>
    </source>
</evidence>
<proteinExistence type="predicted"/>
<name>H2Y484_CIOSA</name>
<dbReference type="Ensembl" id="ENSCSAVT00000000133.1">
    <property type="protein sequence ID" value="ENSCSAVP00000000132.1"/>
    <property type="gene ID" value="ENSCSAVG00000000067.1"/>
</dbReference>
<dbReference type="Proteomes" id="UP000007875">
    <property type="component" value="Unassembled WGS sequence"/>
</dbReference>
<evidence type="ECO:0000313" key="1">
    <source>
        <dbReference type="Ensembl" id="ENSCSAVP00000000132.1"/>
    </source>
</evidence>
<dbReference type="HOGENOM" id="CLU_3055555_0_0_1"/>
<keyword evidence="2" id="KW-1185">Reference proteome</keyword>
<reference evidence="1" key="3">
    <citation type="submission" date="2025-09" db="UniProtKB">
        <authorList>
            <consortium name="Ensembl"/>
        </authorList>
    </citation>
    <scope>IDENTIFICATION</scope>
</reference>
<protein>
    <submittedName>
        <fullName evidence="1">Uncharacterized protein</fullName>
    </submittedName>
</protein>
<accession>H2Y484</accession>
<reference evidence="2" key="1">
    <citation type="submission" date="2003-08" db="EMBL/GenBank/DDBJ databases">
        <authorList>
            <person name="Birren B."/>
            <person name="Nusbaum C."/>
            <person name="Abebe A."/>
            <person name="Abouelleil A."/>
            <person name="Adekoya E."/>
            <person name="Ait-zahra M."/>
            <person name="Allen N."/>
            <person name="Allen T."/>
            <person name="An P."/>
            <person name="Anderson M."/>
            <person name="Anderson S."/>
            <person name="Arachchi H."/>
            <person name="Armbruster J."/>
            <person name="Bachantsang P."/>
            <person name="Baldwin J."/>
            <person name="Barry A."/>
            <person name="Bayul T."/>
            <person name="Blitshsteyn B."/>
            <person name="Bloom T."/>
            <person name="Blye J."/>
            <person name="Boguslavskiy L."/>
            <person name="Borowsky M."/>
            <person name="Boukhgalter B."/>
            <person name="Brunache A."/>
            <person name="Butler J."/>
            <person name="Calixte N."/>
            <person name="Calvo S."/>
            <person name="Camarata J."/>
            <person name="Campo K."/>
            <person name="Chang J."/>
            <person name="Cheshatsang Y."/>
            <person name="Citroen M."/>
            <person name="Collymore A."/>
            <person name="Considine T."/>
            <person name="Cook A."/>
            <person name="Cooke P."/>
            <person name="Corum B."/>
            <person name="Cuomo C."/>
            <person name="David R."/>
            <person name="Dawoe T."/>
            <person name="Degray S."/>
            <person name="Dodge S."/>
            <person name="Dooley K."/>
            <person name="Dorje P."/>
            <person name="Dorjee K."/>
            <person name="Dorris L."/>
            <person name="Duffey N."/>
            <person name="Dupes A."/>
            <person name="Elkins T."/>
            <person name="Engels R."/>
            <person name="Erickson J."/>
            <person name="Farina A."/>
            <person name="Faro S."/>
            <person name="Ferreira P."/>
            <person name="Fischer H."/>
            <person name="Fitzgerald M."/>
            <person name="Foley K."/>
            <person name="Gage D."/>
            <person name="Galagan J."/>
            <person name="Gearin G."/>
            <person name="Gnerre S."/>
            <person name="Gnirke A."/>
            <person name="Goyette A."/>
            <person name="Graham J."/>
            <person name="Grandbois E."/>
            <person name="Gyaltsen K."/>
            <person name="Hafez N."/>
            <person name="Hagopian D."/>
            <person name="Hagos B."/>
            <person name="Hall J."/>
            <person name="Hatcher B."/>
            <person name="Heller A."/>
            <person name="Higgins H."/>
            <person name="Honan T."/>
            <person name="Horn A."/>
            <person name="Houde N."/>
            <person name="Hughes L."/>
            <person name="Hulme W."/>
            <person name="Husby E."/>
            <person name="Iliev I."/>
            <person name="Jaffe D."/>
            <person name="Jones C."/>
            <person name="Kamal M."/>
            <person name="Kamat A."/>
            <person name="Kamvysselis M."/>
            <person name="Karlsson E."/>
            <person name="Kells C."/>
            <person name="Kieu A."/>
            <person name="Kisner P."/>
            <person name="Kodira C."/>
            <person name="Kulbokas E."/>
            <person name="Labutti K."/>
            <person name="Lama D."/>
            <person name="Landers T."/>
            <person name="Leger J."/>
            <person name="Levine S."/>
            <person name="Lewis D."/>
            <person name="Lewis T."/>
            <person name="Lindblad-toh K."/>
            <person name="Liu X."/>
            <person name="Lokyitsang T."/>
            <person name="Lokyitsang Y."/>
            <person name="Lucien O."/>
            <person name="Lui A."/>
            <person name="Ma L.J."/>
            <person name="Mabbitt R."/>
            <person name="Macdonald J."/>
            <person name="Maclean C."/>
            <person name="Major J."/>
            <person name="Manning J."/>
            <person name="Marabella R."/>
            <person name="Maru K."/>
            <person name="Matthews C."/>
            <person name="Mauceli E."/>
            <person name="Mccarthy M."/>
            <person name="Mcdonough S."/>
            <person name="Mcghee T."/>
            <person name="Meldrim J."/>
            <person name="Meneus L."/>
            <person name="Mesirov J."/>
            <person name="Mihalev A."/>
            <person name="Mihova T."/>
            <person name="Mikkelsen T."/>
            <person name="Mlenga V."/>
            <person name="Moru K."/>
            <person name="Mozes J."/>
            <person name="Mulrain L."/>
            <person name="Munson G."/>
            <person name="Naylor J."/>
            <person name="Newes C."/>
            <person name="Nguyen C."/>
            <person name="Nguyen N."/>
            <person name="Nguyen T."/>
            <person name="Nicol R."/>
            <person name="Nielsen C."/>
            <person name="Nizzari M."/>
            <person name="Norbu C."/>
            <person name="Norbu N."/>
            <person name="O'donnell P."/>
            <person name="Okoawo O."/>
            <person name="O'leary S."/>
            <person name="Omotosho B."/>
            <person name="O'neill K."/>
            <person name="Osman S."/>
            <person name="Parker S."/>
            <person name="Perrin D."/>
            <person name="Phunkhang P."/>
            <person name="Piqani B."/>
            <person name="Purcell S."/>
            <person name="Rachupka T."/>
            <person name="Ramasamy U."/>
            <person name="Rameau R."/>
            <person name="Ray V."/>
            <person name="Raymond C."/>
            <person name="Retta R."/>
            <person name="Richardson S."/>
            <person name="Rise C."/>
            <person name="Rodriguez J."/>
            <person name="Rogers J."/>
            <person name="Rogov P."/>
            <person name="Rutman M."/>
            <person name="Schupbach R."/>
            <person name="Seaman C."/>
            <person name="Settipalli S."/>
            <person name="Sharpe T."/>
            <person name="Sheridan J."/>
            <person name="Sherpa N."/>
            <person name="Shi J."/>
            <person name="Smirnov S."/>
            <person name="Smith C."/>
            <person name="Sougnez C."/>
            <person name="Spencer B."/>
            <person name="Stalker J."/>
            <person name="Stange-thomann N."/>
            <person name="Stavropoulos S."/>
            <person name="Stetson K."/>
            <person name="Stone C."/>
            <person name="Stone S."/>
            <person name="Stubbs M."/>
            <person name="Talamas J."/>
            <person name="Tchuinga P."/>
            <person name="Tenzing P."/>
            <person name="Tesfaye S."/>
            <person name="Theodore J."/>
            <person name="Thoulutsang Y."/>
            <person name="Topham K."/>
            <person name="Towey S."/>
            <person name="Tsamla T."/>
            <person name="Tsomo N."/>
            <person name="Vallee D."/>
            <person name="Vassiliev H."/>
            <person name="Venkataraman V."/>
            <person name="Vinson J."/>
            <person name="Vo A."/>
            <person name="Wade C."/>
            <person name="Wang S."/>
            <person name="Wangchuk T."/>
            <person name="Wangdi T."/>
            <person name="Whittaker C."/>
            <person name="Wilkinson J."/>
            <person name="Wu Y."/>
            <person name="Wyman D."/>
            <person name="Yadav S."/>
            <person name="Yang S."/>
            <person name="Yang X."/>
            <person name="Yeager S."/>
            <person name="Yee E."/>
            <person name="Young G."/>
            <person name="Zainoun J."/>
            <person name="Zembeck L."/>
            <person name="Zimmer A."/>
            <person name="Zody M."/>
            <person name="Lander E."/>
        </authorList>
    </citation>
    <scope>NUCLEOTIDE SEQUENCE [LARGE SCALE GENOMIC DNA]</scope>
</reference>
<dbReference type="InParanoid" id="H2Y484"/>